<sequence>MIRYSIRRAGMIKAEKRDCPKVHTWTASYYGTITNPKPA</sequence>
<evidence type="ECO:0000313" key="2">
    <source>
        <dbReference type="Proteomes" id="UP001232343"/>
    </source>
</evidence>
<organism evidence="1 2">
    <name type="scientific">Lederbergia wuyishanensis</name>
    <dbReference type="NCBI Taxonomy" id="1347903"/>
    <lineage>
        <taxon>Bacteria</taxon>
        <taxon>Bacillati</taxon>
        <taxon>Bacillota</taxon>
        <taxon>Bacilli</taxon>
        <taxon>Bacillales</taxon>
        <taxon>Bacillaceae</taxon>
        <taxon>Lederbergia</taxon>
    </lineage>
</organism>
<proteinExistence type="predicted"/>
<gene>
    <name evidence="1" type="ORF">J2S14_001395</name>
</gene>
<reference evidence="1 2" key="1">
    <citation type="submission" date="2023-07" db="EMBL/GenBank/DDBJ databases">
        <title>Genomic Encyclopedia of Type Strains, Phase IV (KMG-IV): sequencing the most valuable type-strain genomes for metagenomic binning, comparative biology and taxonomic classification.</title>
        <authorList>
            <person name="Goeker M."/>
        </authorList>
    </citation>
    <scope>NUCLEOTIDE SEQUENCE [LARGE SCALE GENOMIC DNA]</scope>
    <source>
        <strain evidence="1 2">DSM 27848</strain>
    </source>
</reference>
<evidence type="ECO:0000313" key="1">
    <source>
        <dbReference type="EMBL" id="MDQ0342583.1"/>
    </source>
</evidence>
<comment type="caution">
    <text evidence="1">The sequence shown here is derived from an EMBL/GenBank/DDBJ whole genome shotgun (WGS) entry which is preliminary data.</text>
</comment>
<name>A0ABU0D2H0_9BACI</name>
<dbReference type="Proteomes" id="UP001232343">
    <property type="component" value="Unassembled WGS sequence"/>
</dbReference>
<dbReference type="EMBL" id="JAUSUO010000002">
    <property type="protein sequence ID" value="MDQ0342583.1"/>
    <property type="molecule type" value="Genomic_DNA"/>
</dbReference>
<accession>A0ABU0D2H0</accession>
<keyword evidence="2" id="KW-1185">Reference proteome</keyword>
<protein>
    <submittedName>
        <fullName evidence="1">Uncharacterized protein</fullName>
    </submittedName>
</protein>